<sequence length="140" mass="15156">MGTNDTQPLGDVPRGAPQHTCYPSQSWTCDGHPIVDGKYHDLTANEIKTHTGLVHGGPPSTSVYWQNRAPVRRPDQLVAMGAVSRHKATEYLVRVGEMLRAGMCTVTSLNATEFAVNVIVLTEASVEEFSALLQESGLLP</sequence>
<protein>
    <submittedName>
        <fullName evidence="1">Uncharacterized protein</fullName>
    </submittedName>
</protein>
<gene>
    <name evidence="1" type="ORF">BJF96_g8841</name>
</gene>
<name>A0AA45AIE3_VERDA</name>
<dbReference type="EMBL" id="MPSH01000040">
    <property type="protein sequence ID" value="PNH27889.1"/>
    <property type="molecule type" value="Genomic_DNA"/>
</dbReference>
<accession>A0AA45AIE3</accession>
<organism evidence="1 2">
    <name type="scientific">Verticillium dahliae</name>
    <name type="common">Verticillium wilt</name>
    <dbReference type="NCBI Taxonomy" id="27337"/>
    <lineage>
        <taxon>Eukaryota</taxon>
        <taxon>Fungi</taxon>
        <taxon>Dikarya</taxon>
        <taxon>Ascomycota</taxon>
        <taxon>Pezizomycotina</taxon>
        <taxon>Sordariomycetes</taxon>
        <taxon>Hypocreomycetidae</taxon>
        <taxon>Glomerellales</taxon>
        <taxon>Plectosphaerellaceae</taxon>
        <taxon>Verticillium</taxon>
    </lineage>
</organism>
<evidence type="ECO:0000313" key="1">
    <source>
        <dbReference type="EMBL" id="PNH27889.1"/>
    </source>
</evidence>
<evidence type="ECO:0000313" key="2">
    <source>
        <dbReference type="Proteomes" id="UP000236305"/>
    </source>
</evidence>
<dbReference type="OMA" id="EYIIRIG"/>
<reference evidence="1 2" key="1">
    <citation type="submission" date="2017-12" db="EMBL/GenBank/DDBJ databases">
        <title>Comparative genomics yields insights into virulence evolution of Verticillium dahliae.</title>
        <authorList>
            <person name="Fan R."/>
            <person name="Armitage A.D."/>
            <person name="Cascant-Lopez E."/>
            <person name="Sobczyk M."/>
            <person name="Cockerton H.M."/>
            <person name="Harrison R.J."/>
        </authorList>
    </citation>
    <scope>NUCLEOTIDE SEQUENCE [LARGE SCALE GENOMIC DNA]</scope>
    <source>
        <strain evidence="1 2">12008</strain>
    </source>
</reference>
<comment type="caution">
    <text evidence="1">The sequence shown here is derived from an EMBL/GenBank/DDBJ whole genome shotgun (WGS) entry which is preliminary data.</text>
</comment>
<dbReference type="AlphaFoldDB" id="A0AA45AIE3"/>
<dbReference type="Proteomes" id="UP000236305">
    <property type="component" value="Unassembled WGS sequence"/>
</dbReference>
<proteinExistence type="predicted"/>